<proteinExistence type="predicted"/>
<keyword evidence="2" id="KW-1185">Reference proteome</keyword>
<dbReference type="GeneID" id="62697940"/>
<evidence type="ECO:0000313" key="2">
    <source>
        <dbReference type="Proteomes" id="UP000289664"/>
    </source>
</evidence>
<gene>
    <name evidence="1" type="ORF">HDCHBGLK_01662</name>
</gene>
<dbReference type="STRING" id="411468.CLOSCI_03857"/>
<protein>
    <submittedName>
        <fullName evidence="1">Uncharacterized protein</fullName>
    </submittedName>
</protein>
<reference evidence="1 2" key="1">
    <citation type="journal article" date="2019" name="Appl. Environ. Microbiol.">
        <title>Clostridium scindens ATCC 35704: integration of nutritional requirements, the complete genome sequence, and global transcriptional responses to bile acids.</title>
        <authorList>
            <person name="Devendran S."/>
            <person name="Shrestha R."/>
            <person name="Alves J.M.P."/>
            <person name="Wolf P.G."/>
            <person name="Ly L."/>
            <person name="Hernandez A.G."/>
            <person name="Mendez-Garcia C."/>
            <person name="Inboden A."/>
            <person name="Wiley J."/>
            <person name="Paul O."/>
            <person name="Allen A."/>
            <person name="Springer E."/>
            <person name="Wright C.L."/>
            <person name="Fields C.J."/>
            <person name="Daniel S.L."/>
            <person name="Ridlon J.M."/>
        </authorList>
    </citation>
    <scope>NUCLEOTIDE SEQUENCE [LARGE SCALE GENOMIC DNA]</scope>
    <source>
        <strain evidence="1 2">ATCC 35704</strain>
    </source>
</reference>
<accession>B0NK16</accession>
<dbReference type="HOGENOM" id="CLU_3119025_0_0_9"/>
<dbReference type="EMBL" id="CP036170">
    <property type="protein sequence ID" value="QBF74265.1"/>
    <property type="molecule type" value="Genomic_DNA"/>
</dbReference>
<dbReference type="RefSeq" id="WP_004608504.1">
    <property type="nucleotide sequence ID" value="NZ_CP036170.1"/>
</dbReference>
<organism evidence="1 2">
    <name type="scientific">Clostridium scindens (strain ATCC 35704 / DSM 5676 / VPI 13733 / 19)</name>
    <dbReference type="NCBI Taxonomy" id="411468"/>
    <lineage>
        <taxon>Bacteria</taxon>
        <taxon>Bacillati</taxon>
        <taxon>Bacillota</taxon>
        <taxon>Clostridia</taxon>
        <taxon>Lachnospirales</taxon>
        <taxon>Lachnospiraceae</taxon>
    </lineage>
</organism>
<dbReference type="AlphaFoldDB" id="B0NK16"/>
<evidence type="ECO:0000313" key="1">
    <source>
        <dbReference type="EMBL" id="QBF74265.1"/>
    </source>
</evidence>
<sequence length="50" mass="6129">MKLSRTVDNLRFMENELKREHGKKPKHETLVRIRTFENAIKELMERDGFR</sequence>
<dbReference type="KEGG" id="csci:HDCHBGLK_01662"/>
<dbReference type="Proteomes" id="UP000289664">
    <property type="component" value="Chromosome"/>
</dbReference>
<name>B0NK16_CLOS5</name>